<gene>
    <name evidence="2" type="ORF">EWB00_005637</name>
</gene>
<feature type="region of interest" description="Disordered" evidence="1">
    <location>
        <begin position="218"/>
        <end position="248"/>
    </location>
</feature>
<dbReference type="OrthoDB" id="5322100at2759"/>
<dbReference type="Proteomes" id="UP000311919">
    <property type="component" value="Unassembled WGS sequence"/>
</dbReference>
<organism evidence="2 3">
    <name type="scientific">Schistosoma japonicum</name>
    <name type="common">Blood fluke</name>
    <dbReference type="NCBI Taxonomy" id="6182"/>
    <lineage>
        <taxon>Eukaryota</taxon>
        <taxon>Metazoa</taxon>
        <taxon>Spiralia</taxon>
        <taxon>Lophotrochozoa</taxon>
        <taxon>Platyhelminthes</taxon>
        <taxon>Trematoda</taxon>
        <taxon>Digenea</taxon>
        <taxon>Strigeidida</taxon>
        <taxon>Schistosomatoidea</taxon>
        <taxon>Schistosomatidae</taxon>
        <taxon>Schistosoma</taxon>
    </lineage>
</organism>
<comment type="caution">
    <text evidence="2">The sequence shown here is derived from an EMBL/GenBank/DDBJ whole genome shotgun (WGS) entry which is preliminary data.</text>
</comment>
<name>A0A4Z2DTS7_SCHJA</name>
<evidence type="ECO:0000313" key="3">
    <source>
        <dbReference type="Proteomes" id="UP000311919"/>
    </source>
</evidence>
<feature type="region of interest" description="Disordered" evidence="1">
    <location>
        <begin position="536"/>
        <end position="555"/>
    </location>
</feature>
<feature type="compositionally biased region" description="Basic and acidic residues" evidence="1">
    <location>
        <begin position="545"/>
        <end position="555"/>
    </location>
</feature>
<dbReference type="AlphaFoldDB" id="A0A4Z2DTS7"/>
<dbReference type="InterPro" id="IPR036392">
    <property type="entry name" value="PLAT/LH2_dom_sf"/>
</dbReference>
<dbReference type="SUPFAM" id="SSF49723">
    <property type="entry name" value="Lipase/lipooxygenase domain (PLAT/LH2 domain)"/>
    <property type="match status" value="1"/>
</dbReference>
<sequence>MVMYRIQQTLIPVLIHQTNEDNSEVKINSCKFDLRATGERITEAYWRVHKVDKNVRRFESVAWPGHFLRVTSDCVDVMGGGGMDCYFQIIRIRCKGFLQLSPLVNIKKIIGMNEDGTITLYDKYTMEEYSRFYPEVIKYGLSDAQIQVDSSCIKDRSNDLSPQLITSNSVISNLLLDDKTDENKNAQRIESKISSSRQQQQMFELVQCHNQIDVKDVDSTKSTFGDDSDSNDNGSNQPQGLDSPNENQDIKDSNWKLSIYTEKLAKNCEIILVVYGIDGNSGPILIGRSNDVKGLFQANRIDNFMIILENVGMIYKIRLEVILENVEASKSLIFDFSGRPFGKYKNFCCLSREQVTSVNSLHNTSITMKQQLNNELKLFLLNYRIQIEFKYNVSNGKDLSNISIEPYICLIGQYGDCGRRLIGSITGKQLISVEKRNVLILDTLIEAAYLGEVSSCFLGPVDVEEKSQEERTGLLCTDILIWDTKKEVIYEFPSETWLLPKGNEQTHEIHLKVAHIHPMQTYEMESIEDVKPSEMNQLGDQSKSFNEDDSKPQHELEIEDNLTTKVNVNETGNKNESQDVHYNTEDELDILRDGMLV</sequence>
<keyword evidence="3" id="KW-1185">Reference proteome</keyword>
<dbReference type="EMBL" id="SKCS01000037">
    <property type="protein sequence ID" value="TNN19964.1"/>
    <property type="molecule type" value="Genomic_DNA"/>
</dbReference>
<dbReference type="STRING" id="6182.A0A4Z2DTS7"/>
<feature type="compositionally biased region" description="Polar residues" evidence="1">
    <location>
        <begin position="237"/>
        <end position="247"/>
    </location>
</feature>
<reference evidence="2 3" key="1">
    <citation type="submission" date="2019-03" db="EMBL/GenBank/DDBJ databases">
        <title>An improved genome assembly of the fluke Schistosoma japonicum.</title>
        <authorList>
            <person name="Hu W."/>
            <person name="Luo F."/>
            <person name="Yin M."/>
            <person name="Mo X."/>
            <person name="Sun C."/>
            <person name="Wu Q."/>
            <person name="Zhu B."/>
            <person name="Xiang M."/>
            <person name="Wang J."/>
            <person name="Wang Y."/>
            <person name="Zhang T."/>
            <person name="Xu B."/>
            <person name="Zheng H."/>
            <person name="Feng Z."/>
        </authorList>
    </citation>
    <scope>NUCLEOTIDE SEQUENCE [LARGE SCALE GENOMIC DNA]</scope>
    <source>
        <strain evidence="2">HuSjv2</strain>
        <tissue evidence="2">Worms</tissue>
    </source>
</reference>
<proteinExistence type="predicted"/>
<evidence type="ECO:0000256" key="1">
    <source>
        <dbReference type="SAM" id="MobiDB-lite"/>
    </source>
</evidence>
<accession>A0A4Z2DTS7</accession>
<evidence type="ECO:0000313" key="2">
    <source>
        <dbReference type="EMBL" id="TNN19964.1"/>
    </source>
</evidence>
<protein>
    <submittedName>
        <fullName evidence="2">Lipoxygenase homology domain-containing protein 1</fullName>
    </submittedName>
</protein>